<accession>A0A2S9IGZ1</accession>
<dbReference type="Gene3D" id="3.40.50.1820">
    <property type="entry name" value="alpha/beta hydrolase"/>
    <property type="match status" value="1"/>
</dbReference>
<dbReference type="AlphaFoldDB" id="A0A2S9IGZ1"/>
<dbReference type="SUPFAM" id="SSF53474">
    <property type="entry name" value="alpha/beta-Hydrolases"/>
    <property type="match status" value="1"/>
</dbReference>
<dbReference type="EMBL" id="PDET01000002">
    <property type="protein sequence ID" value="PRD17053.1"/>
    <property type="molecule type" value="Genomic_DNA"/>
</dbReference>
<dbReference type="OrthoDB" id="9780765at2"/>
<sequence length="306" mass="33248">MDKSPGSYRVIDFKDYIAQTDSLRAALPDTAVINTGQVEGLHYRLFRQSEEPEDVVVIYHGGGVSGDAGYDVIARQLCAEGPVAACLVDIRGHGFSTGERGTVARPDRIWQDVDLLLAEMRRLFPNARRHLLGHSSGAGMLLNFLTRFPFTERADSLILLAPELGPFSATAKKTSAPFARVRQWPFVVNALSGGRLMGQSQGVSLLFPAAVPEPPAGLVRHYSVNMANALTPRHPGKQLAALPITTLILAAAEDEIICCRALGELVARSGNARLAFQTIDRASHLGCVFVAYRFIHDFVTGCKARR</sequence>
<feature type="domain" description="Serine aminopeptidase S33" evidence="1">
    <location>
        <begin position="51"/>
        <end position="170"/>
    </location>
</feature>
<name>A0A2S9IGZ1_9GAMM</name>
<evidence type="ECO:0000259" key="1">
    <source>
        <dbReference type="Pfam" id="PF12146"/>
    </source>
</evidence>
<dbReference type="Pfam" id="PF12146">
    <property type="entry name" value="Hydrolase_4"/>
    <property type="match status" value="1"/>
</dbReference>
<proteinExistence type="predicted"/>
<comment type="caution">
    <text evidence="2">The sequence shown here is derived from an EMBL/GenBank/DDBJ whole genome shotgun (WGS) entry which is preliminary data.</text>
</comment>
<protein>
    <submittedName>
        <fullName evidence="2">Lysophospholipase</fullName>
    </submittedName>
</protein>
<gene>
    <name evidence="2" type="ORF">CQW29_04955</name>
</gene>
<reference evidence="2 3" key="1">
    <citation type="submission" date="2017-10" db="EMBL/GenBank/DDBJ databases">
        <title>Draft genome of two endophytic bacteria isolated from 'guarana' Paullinia cupana (Mart.) Ducke.</title>
        <authorList>
            <person name="Siqueira K.A."/>
            <person name="Liotti R.G."/>
            <person name="Mendes T.A."/>
            <person name="Soares M.A."/>
        </authorList>
    </citation>
    <scope>NUCLEOTIDE SEQUENCE [LARGE SCALE GENOMIC DNA]</scope>
    <source>
        <strain evidence="2 3">342</strain>
    </source>
</reference>
<evidence type="ECO:0000313" key="3">
    <source>
        <dbReference type="Proteomes" id="UP000239181"/>
    </source>
</evidence>
<organism evidence="2 3">
    <name type="scientific">Pantoea coffeiphila</name>
    <dbReference type="NCBI Taxonomy" id="1465635"/>
    <lineage>
        <taxon>Bacteria</taxon>
        <taxon>Pseudomonadati</taxon>
        <taxon>Pseudomonadota</taxon>
        <taxon>Gammaproteobacteria</taxon>
        <taxon>Enterobacterales</taxon>
        <taxon>Erwiniaceae</taxon>
        <taxon>Pantoea</taxon>
    </lineage>
</organism>
<dbReference type="InterPro" id="IPR022742">
    <property type="entry name" value="Hydrolase_4"/>
</dbReference>
<dbReference type="InterPro" id="IPR029058">
    <property type="entry name" value="AB_hydrolase_fold"/>
</dbReference>
<dbReference type="Proteomes" id="UP000239181">
    <property type="component" value="Unassembled WGS sequence"/>
</dbReference>
<dbReference type="InterPro" id="IPR051044">
    <property type="entry name" value="MAG_DAG_Lipase"/>
</dbReference>
<dbReference type="PANTHER" id="PTHR11614">
    <property type="entry name" value="PHOSPHOLIPASE-RELATED"/>
    <property type="match status" value="1"/>
</dbReference>
<evidence type="ECO:0000313" key="2">
    <source>
        <dbReference type="EMBL" id="PRD17053.1"/>
    </source>
</evidence>
<keyword evidence="3" id="KW-1185">Reference proteome</keyword>